<evidence type="ECO:0008006" key="3">
    <source>
        <dbReference type="Google" id="ProtNLM"/>
    </source>
</evidence>
<evidence type="ECO:0000313" key="2">
    <source>
        <dbReference type="EMBL" id="XCH33930.1"/>
    </source>
</evidence>
<proteinExistence type="predicted"/>
<keyword evidence="1" id="KW-0472">Membrane</keyword>
<reference evidence="2" key="1">
    <citation type="submission" date="2024-06" db="EMBL/GenBank/DDBJ databases">
        <title>A Novel Isolate, Dehalogenimonas sp. Strain 4OHTPN, Dechlorinates Aromatic 4 Hydroxy chlorothalonil by a Novel Reductive Dehalogenase.</title>
        <authorList>
            <person name="Liu G."/>
        </authorList>
    </citation>
    <scope>NUCLEOTIDE SEQUENCE</scope>
    <source>
        <strain evidence="2">4OHTPN</strain>
    </source>
</reference>
<organism evidence="2">
    <name type="scientific">Dehalogenimonas sp. 4OHTPN</name>
    <dbReference type="NCBI Taxonomy" id="3166643"/>
    <lineage>
        <taxon>Bacteria</taxon>
        <taxon>Bacillati</taxon>
        <taxon>Chloroflexota</taxon>
        <taxon>Dehalococcoidia</taxon>
        <taxon>Dehalococcoidales</taxon>
        <taxon>Dehalococcoidaceae</taxon>
        <taxon>Dehalogenimonas</taxon>
    </lineage>
</organism>
<evidence type="ECO:0000256" key="1">
    <source>
        <dbReference type="SAM" id="Phobius"/>
    </source>
</evidence>
<sequence>MEVLYTAFLLLLLVLVVWVIMLHTADAERRGFSRLQVFLIRAGSFIFFPFGFFAYLILRPSIKGDR</sequence>
<dbReference type="AlphaFoldDB" id="A0AAU8GB79"/>
<protein>
    <recommendedName>
        <fullName evidence="3">Cardiolipin synthase N-terminal domain-containing protein</fullName>
    </recommendedName>
</protein>
<dbReference type="EMBL" id="CP159307">
    <property type="protein sequence ID" value="XCH33930.1"/>
    <property type="molecule type" value="Genomic_DNA"/>
</dbReference>
<dbReference type="RefSeq" id="WP_353715121.1">
    <property type="nucleotide sequence ID" value="NZ_CP159307.1"/>
</dbReference>
<keyword evidence="1" id="KW-1133">Transmembrane helix</keyword>
<gene>
    <name evidence="2" type="ORF">ABV300_03385</name>
</gene>
<keyword evidence="1" id="KW-0812">Transmembrane</keyword>
<accession>A0AAU8GB79</accession>
<feature type="transmembrane region" description="Helical" evidence="1">
    <location>
        <begin position="37"/>
        <end position="58"/>
    </location>
</feature>
<name>A0AAU8GB79_9CHLR</name>